<dbReference type="EMBL" id="JADJEV010000004">
    <property type="protein sequence ID" value="MBK6973906.1"/>
    <property type="molecule type" value="Genomic_DNA"/>
</dbReference>
<accession>A0A9D7DZW5</accession>
<reference evidence="1" key="1">
    <citation type="submission" date="2020-10" db="EMBL/GenBank/DDBJ databases">
        <title>Connecting structure to function with the recovery of over 1000 high-quality activated sludge metagenome-assembled genomes encoding full-length rRNA genes using long-read sequencing.</title>
        <authorList>
            <person name="Singleton C.M."/>
            <person name="Petriglieri F."/>
            <person name="Kristensen J.M."/>
            <person name="Kirkegaard R.H."/>
            <person name="Michaelsen T.Y."/>
            <person name="Andersen M.H."/>
            <person name="Karst S.M."/>
            <person name="Dueholm M.S."/>
            <person name="Nielsen P.H."/>
            <person name="Albertsen M."/>
        </authorList>
    </citation>
    <scope>NUCLEOTIDE SEQUENCE</scope>
    <source>
        <strain evidence="1">Bjer_18-Q3-R1-45_BAT3C.347</strain>
    </source>
</reference>
<proteinExistence type="predicted"/>
<evidence type="ECO:0000313" key="2">
    <source>
        <dbReference type="Proteomes" id="UP000807785"/>
    </source>
</evidence>
<organism evidence="1 2">
    <name type="scientific">Candidatus Methylophosphatis roskildensis</name>
    <dbReference type="NCBI Taxonomy" id="2899263"/>
    <lineage>
        <taxon>Bacteria</taxon>
        <taxon>Pseudomonadati</taxon>
        <taxon>Pseudomonadota</taxon>
        <taxon>Betaproteobacteria</taxon>
        <taxon>Nitrosomonadales</taxon>
        <taxon>Sterolibacteriaceae</taxon>
        <taxon>Candidatus Methylophosphatis</taxon>
    </lineage>
</organism>
<name>A0A9D7DZW5_9PROT</name>
<protein>
    <submittedName>
        <fullName evidence="1">Uncharacterized protein</fullName>
    </submittedName>
</protein>
<dbReference type="AlphaFoldDB" id="A0A9D7DZW5"/>
<comment type="caution">
    <text evidence="1">The sequence shown here is derived from an EMBL/GenBank/DDBJ whole genome shotgun (WGS) entry which is preliminary data.</text>
</comment>
<dbReference type="Proteomes" id="UP000807785">
    <property type="component" value="Unassembled WGS sequence"/>
</dbReference>
<gene>
    <name evidence="1" type="ORF">IPH26_13560</name>
</gene>
<sequence>MPTFRDVSDIYENVRISRIVRHKIASHAIADMMRSSSKLFLMLDRGDSRQEEISRRLWVLRSSVLFTLLPFDDPAIALQQQMQDLASESSGLPDGASVIESLGNAIEAIAAGSSNPKHEWMQSQLDSSDGGEQTSVGVLVRLSGGRVPGWPPDAMARLQDVDDRITLIRSRTDLRSGLFERIVLPCACRNTSPSLLEEVVHSGRARTIDVLLYPEENFGVPKRMSLPDCGAFMGRLQKTIIEQETAEIPEATPSVDNWMNEAFWQRIHGGKRSSADNLVPANYVLFSDGTGTFFPANGHVPVLPSTGSLRDESDLRVARVADLSEGDLVVMRVGDSNFLLDETSDRIMKNDVGDNLVQEATDWKAALDALLITFSCDEIAQNLTDRGVRVSPSSIHQWAGPDVLGPATEKTFSNLICLLGERRKIALEGDALHHYAATKWKSLQELRGVRHRAGNLIRQELIQKLVEKFHHGVANLGDKTSVQIDGEMGTELLVLKVSSADQQQSFVQSSILGRLDDHRGNPWLG</sequence>
<evidence type="ECO:0000313" key="1">
    <source>
        <dbReference type="EMBL" id="MBK6973906.1"/>
    </source>
</evidence>